<protein>
    <submittedName>
        <fullName evidence="2">Uncharacterized protein</fullName>
    </submittedName>
</protein>
<dbReference type="AlphaFoldDB" id="A0A7K3TGK9"/>
<proteinExistence type="predicted"/>
<dbReference type="EMBL" id="WHZY01000005">
    <property type="protein sequence ID" value="NEG78192.1"/>
    <property type="molecule type" value="Genomic_DNA"/>
</dbReference>
<name>A0A7K3TGK9_9BIFI</name>
<evidence type="ECO:0000313" key="2">
    <source>
        <dbReference type="EMBL" id="NEG78192.1"/>
    </source>
</evidence>
<gene>
    <name evidence="2" type="ORF">GFD22_04270</name>
</gene>
<evidence type="ECO:0000256" key="1">
    <source>
        <dbReference type="SAM" id="Phobius"/>
    </source>
</evidence>
<keyword evidence="1" id="KW-1133">Transmembrane helix</keyword>
<comment type="caution">
    <text evidence="2">The sequence shown here is derived from an EMBL/GenBank/DDBJ whole genome shotgun (WGS) entry which is preliminary data.</text>
</comment>
<dbReference type="RefSeq" id="WP_152351120.1">
    <property type="nucleotide sequence ID" value="NZ_WBSN01000023.1"/>
</dbReference>
<sequence>MIPKLLIALVACLIAATALYAALRALTQCDKCVGVLLASTPLIGWLAALVFALSAATADYPYGCDGWMNPCPEGAGPLSEGLFGVAALLALVTAVMLMTDCAALLYGVIVRGVEWARKLAGRMPRHDARINARTHGRPDGKDE</sequence>
<organism evidence="2 3">
    <name type="scientific">Bifidobacterium avesanii</name>
    <dbReference type="NCBI Taxonomy" id="1798157"/>
    <lineage>
        <taxon>Bacteria</taxon>
        <taxon>Bacillati</taxon>
        <taxon>Actinomycetota</taxon>
        <taxon>Actinomycetes</taxon>
        <taxon>Bifidobacteriales</taxon>
        <taxon>Bifidobacteriaceae</taxon>
        <taxon>Bifidobacterium</taxon>
    </lineage>
</organism>
<feature type="transmembrane region" description="Helical" evidence="1">
    <location>
        <begin position="35"/>
        <end position="58"/>
    </location>
</feature>
<keyword evidence="1" id="KW-0472">Membrane</keyword>
<evidence type="ECO:0000313" key="3">
    <source>
        <dbReference type="Proteomes" id="UP000469763"/>
    </source>
</evidence>
<feature type="transmembrane region" description="Helical" evidence="1">
    <location>
        <begin position="82"/>
        <end position="109"/>
    </location>
</feature>
<dbReference type="Proteomes" id="UP000469763">
    <property type="component" value="Unassembled WGS sequence"/>
</dbReference>
<keyword evidence="1" id="KW-0812">Transmembrane</keyword>
<reference evidence="2 3" key="1">
    <citation type="submission" date="2019-10" db="EMBL/GenBank/DDBJ databases">
        <title>Bifidobacterium from non-human primates.</title>
        <authorList>
            <person name="Modesto M."/>
        </authorList>
    </citation>
    <scope>NUCLEOTIDE SEQUENCE [LARGE SCALE GENOMIC DNA]</scope>
    <source>
        <strain evidence="2 3">TREC</strain>
    </source>
</reference>
<keyword evidence="3" id="KW-1185">Reference proteome</keyword>
<feature type="transmembrane region" description="Helical" evidence="1">
    <location>
        <begin position="6"/>
        <end position="23"/>
    </location>
</feature>
<accession>A0A7K3TGK9</accession>
<dbReference type="OrthoDB" id="10017049at2"/>